<dbReference type="InterPro" id="IPR000010">
    <property type="entry name" value="Cystatin_dom"/>
</dbReference>
<organism evidence="7 8">
    <name type="scientific">Leersia perrieri</name>
    <dbReference type="NCBI Taxonomy" id="77586"/>
    <lineage>
        <taxon>Eukaryota</taxon>
        <taxon>Viridiplantae</taxon>
        <taxon>Streptophyta</taxon>
        <taxon>Embryophyta</taxon>
        <taxon>Tracheophyta</taxon>
        <taxon>Spermatophyta</taxon>
        <taxon>Magnoliopsida</taxon>
        <taxon>Liliopsida</taxon>
        <taxon>Poales</taxon>
        <taxon>Poaceae</taxon>
        <taxon>BOP clade</taxon>
        <taxon>Oryzoideae</taxon>
        <taxon>Oryzeae</taxon>
        <taxon>Oryzinae</taxon>
        <taxon>Leersia</taxon>
    </lineage>
</organism>
<dbReference type="SMART" id="SM00043">
    <property type="entry name" value="CY"/>
    <property type="match status" value="1"/>
</dbReference>
<evidence type="ECO:0000256" key="5">
    <source>
        <dbReference type="RuleBase" id="RU362130"/>
    </source>
</evidence>
<name>A0A0D9WI53_9ORYZ</name>
<reference evidence="7" key="3">
    <citation type="submission" date="2015-04" db="UniProtKB">
        <authorList>
            <consortium name="EnsemblPlants"/>
        </authorList>
    </citation>
    <scope>IDENTIFICATION</scope>
</reference>
<evidence type="ECO:0000313" key="7">
    <source>
        <dbReference type="EnsemblPlants" id="LPERR05G17280.1"/>
    </source>
</evidence>
<dbReference type="InterPro" id="IPR027214">
    <property type="entry name" value="Cystatin"/>
</dbReference>
<evidence type="ECO:0000256" key="4">
    <source>
        <dbReference type="ARBA" id="ARBA00022821"/>
    </source>
</evidence>
<dbReference type="SUPFAM" id="SSF54403">
    <property type="entry name" value="Cystatin/monellin"/>
    <property type="match status" value="1"/>
</dbReference>
<dbReference type="PANTHER" id="PTHR11413:SF104">
    <property type="entry name" value="CYSTEINE PROTEINASE INHIBITOR 2"/>
    <property type="match status" value="1"/>
</dbReference>
<comment type="similarity">
    <text evidence="1 5">Belongs to the cystatin family. Phytocystatin subfamily.</text>
</comment>
<accession>A0A0D9WI53</accession>
<proteinExistence type="inferred from homology"/>
<evidence type="ECO:0000256" key="3">
    <source>
        <dbReference type="ARBA" id="ARBA00022704"/>
    </source>
</evidence>
<dbReference type="PANTHER" id="PTHR11413">
    <property type="entry name" value="CYSTATIN FAMILY MEMBER"/>
    <property type="match status" value="1"/>
</dbReference>
<dbReference type="GO" id="GO:0004869">
    <property type="term" value="F:cysteine-type endopeptidase inhibitor activity"/>
    <property type="evidence" value="ECO:0007669"/>
    <property type="project" value="UniProtKB-KW"/>
</dbReference>
<dbReference type="PROSITE" id="PS00287">
    <property type="entry name" value="CYSTATIN"/>
    <property type="match status" value="1"/>
</dbReference>
<dbReference type="MEROPS" id="I25.028"/>
<dbReference type="CDD" id="cd00042">
    <property type="entry name" value="CY"/>
    <property type="match status" value="1"/>
</dbReference>
<evidence type="ECO:0000313" key="8">
    <source>
        <dbReference type="Proteomes" id="UP000032180"/>
    </source>
</evidence>
<reference evidence="8" key="2">
    <citation type="submission" date="2013-12" db="EMBL/GenBank/DDBJ databases">
        <authorList>
            <person name="Yu Y."/>
            <person name="Lee S."/>
            <person name="de Baynast K."/>
            <person name="Wissotski M."/>
            <person name="Liu L."/>
            <person name="Talag J."/>
            <person name="Goicoechea J."/>
            <person name="Angelova A."/>
            <person name="Jetty R."/>
            <person name="Kudrna D."/>
            <person name="Golser W."/>
            <person name="Rivera L."/>
            <person name="Zhang J."/>
            <person name="Wing R."/>
        </authorList>
    </citation>
    <scope>NUCLEOTIDE SEQUENCE</scope>
</reference>
<protein>
    <recommendedName>
        <fullName evidence="5">Cysteine proteinase inhibitor</fullName>
    </recommendedName>
</protein>
<dbReference type="EnsemblPlants" id="LPERR05G17280.1">
    <property type="protein sequence ID" value="LPERR05G17280.1"/>
    <property type="gene ID" value="LPERR05G17280"/>
</dbReference>
<sequence length="154" mass="16750">MRASRLAESVLAASSSAFAAAASGRRRLAAVHFSSSGRGSPTTSRITVASAMADEQARGPMVGGIHDAPAGRENDLATVELARFAVAEHNSKANAKVELERVVKVRQQVVGGFMHYFTIEVKEEDGAKKMYEAKVYERAWENFKELQHFKPLDA</sequence>
<dbReference type="GO" id="GO:0006952">
    <property type="term" value="P:defense response"/>
    <property type="evidence" value="ECO:0007669"/>
    <property type="project" value="UniProtKB-KW"/>
</dbReference>
<keyword evidence="3 5" id="KW-0789">Thiol protease inhibitor</keyword>
<dbReference type="Proteomes" id="UP000032180">
    <property type="component" value="Chromosome 5"/>
</dbReference>
<dbReference type="HOGENOM" id="CLU_113093_1_1_1"/>
<keyword evidence="4" id="KW-0611">Plant defense</keyword>
<reference evidence="7 8" key="1">
    <citation type="submission" date="2012-08" db="EMBL/GenBank/DDBJ databases">
        <title>Oryza genome evolution.</title>
        <authorList>
            <person name="Wing R.A."/>
        </authorList>
    </citation>
    <scope>NUCLEOTIDE SEQUENCE</scope>
</reference>
<feature type="domain" description="Cystatin" evidence="6">
    <location>
        <begin position="60"/>
        <end position="152"/>
    </location>
</feature>
<dbReference type="InterPro" id="IPR018073">
    <property type="entry name" value="Prot_inh_cystat_CS"/>
</dbReference>
<keyword evidence="8" id="KW-1185">Reference proteome</keyword>
<evidence type="ECO:0000256" key="1">
    <source>
        <dbReference type="ARBA" id="ARBA00007233"/>
    </source>
</evidence>
<keyword evidence="2 5" id="KW-0646">Protease inhibitor</keyword>
<evidence type="ECO:0000256" key="2">
    <source>
        <dbReference type="ARBA" id="ARBA00022690"/>
    </source>
</evidence>
<dbReference type="Gramene" id="LPERR05G17280.1">
    <property type="protein sequence ID" value="LPERR05G17280.1"/>
    <property type="gene ID" value="LPERR05G17280"/>
</dbReference>
<evidence type="ECO:0000259" key="6">
    <source>
        <dbReference type="SMART" id="SM00043"/>
    </source>
</evidence>
<dbReference type="eggNOG" id="ENOG502R3J4">
    <property type="taxonomic scope" value="Eukaryota"/>
</dbReference>
<dbReference type="Gene3D" id="3.10.450.10">
    <property type="match status" value="1"/>
</dbReference>
<dbReference type="InterPro" id="IPR046350">
    <property type="entry name" value="Cystatin_sf"/>
</dbReference>
<dbReference type="STRING" id="77586.A0A0D9WI53"/>
<dbReference type="Pfam" id="PF16845">
    <property type="entry name" value="SQAPI"/>
    <property type="match status" value="1"/>
</dbReference>
<dbReference type="AlphaFoldDB" id="A0A0D9WI53"/>